<reference evidence="2" key="1">
    <citation type="journal article" date="2023" name="G3 (Bethesda)">
        <title>Genome assembly and association tests identify interacting loci associated with vigor, precocity, and sex in interspecific pistachio rootstocks.</title>
        <authorList>
            <person name="Palmer W."/>
            <person name="Jacygrad E."/>
            <person name="Sagayaradj S."/>
            <person name="Cavanaugh K."/>
            <person name="Han R."/>
            <person name="Bertier L."/>
            <person name="Beede B."/>
            <person name="Kafkas S."/>
            <person name="Golino D."/>
            <person name="Preece J."/>
            <person name="Michelmore R."/>
        </authorList>
    </citation>
    <scope>NUCLEOTIDE SEQUENCE [LARGE SCALE GENOMIC DNA]</scope>
</reference>
<keyword evidence="2" id="KW-1185">Reference proteome</keyword>
<evidence type="ECO:0000313" key="2">
    <source>
        <dbReference type="Proteomes" id="UP001163603"/>
    </source>
</evidence>
<accession>A0ACC0WZB4</accession>
<evidence type="ECO:0000313" key="1">
    <source>
        <dbReference type="EMBL" id="KAJ0007447.1"/>
    </source>
</evidence>
<dbReference type="EMBL" id="CM047750">
    <property type="protein sequence ID" value="KAJ0007447.1"/>
    <property type="molecule type" value="Genomic_DNA"/>
</dbReference>
<dbReference type="Proteomes" id="UP001163603">
    <property type="component" value="Chromosome 15"/>
</dbReference>
<organism evidence="1 2">
    <name type="scientific">Pistacia integerrima</name>
    <dbReference type="NCBI Taxonomy" id="434235"/>
    <lineage>
        <taxon>Eukaryota</taxon>
        <taxon>Viridiplantae</taxon>
        <taxon>Streptophyta</taxon>
        <taxon>Embryophyta</taxon>
        <taxon>Tracheophyta</taxon>
        <taxon>Spermatophyta</taxon>
        <taxon>Magnoliopsida</taxon>
        <taxon>eudicotyledons</taxon>
        <taxon>Gunneridae</taxon>
        <taxon>Pentapetalae</taxon>
        <taxon>rosids</taxon>
        <taxon>malvids</taxon>
        <taxon>Sapindales</taxon>
        <taxon>Anacardiaceae</taxon>
        <taxon>Pistacia</taxon>
    </lineage>
</organism>
<gene>
    <name evidence="1" type="ORF">Pint_30011</name>
</gene>
<protein>
    <submittedName>
        <fullName evidence="1">Uncharacterized protein</fullName>
    </submittedName>
</protein>
<name>A0ACC0WZB4_9ROSI</name>
<comment type="caution">
    <text evidence="1">The sequence shown here is derived from an EMBL/GenBank/DDBJ whole genome shotgun (WGS) entry which is preliminary data.</text>
</comment>
<sequence length="152" mass="17241">MAASISNATKFLWIFTFAIYSAIQDLFNLPTEIKATSEQPYREVFSPNPNRELLSVNEISKIMMNLFQTVVKMVFQTDKYYDSLVGSTRYVTACAKYKKPEKNEIYVGIGINTDKIFSTILHQKDVNGLEIQTKDGQHGAMEEFIPVAIGLQ</sequence>
<proteinExistence type="predicted"/>